<dbReference type="GO" id="GO:0043171">
    <property type="term" value="P:peptide catabolic process"/>
    <property type="evidence" value="ECO:0007669"/>
    <property type="project" value="TreeGrafter"/>
</dbReference>
<proteinExistence type="predicted"/>
<comment type="caution">
    <text evidence="1">The sequence shown here is derived from an EMBL/GenBank/DDBJ whole genome shotgun (WGS) entry which is preliminary data.</text>
</comment>
<evidence type="ECO:0000313" key="2">
    <source>
        <dbReference type="Proteomes" id="UP000298663"/>
    </source>
</evidence>
<dbReference type="InterPro" id="IPR050344">
    <property type="entry name" value="Peptidase_M1_aminopeptidases"/>
</dbReference>
<dbReference type="Gene3D" id="1.10.390.10">
    <property type="entry name" value="Neutral Protease Domain 2"/>
    <property type="match status" value="1"/>
</dbReference>
<dbReference type="GO" id="GO:0005737">
    <property type="term" value="C:cytoplasm"/>
    <property type="evidence" value="ECO:0007669"/>
    <property type="project" value="TreeGrafter"/>
</dbReference>
<accession>A0A4U8UQI0</accession>
<dbReference type="SUPFAM" id="SSF55486">
    <property type="entry name" value="Metalloproteases ('zincins'), catalytic domain"/>
    <property type="match status" value="1"/>
</dbReference>
<dbReference type="Proteomes" id="UP000298663">
    <property type="component" value="Unassembled WGS sequence"/>
</dbReference>
<keyword evidence="2" id="KW-1185">Reference proteome</keyword>
<gene>
    <name evidence="1" type="ORF">L596_001539</name>
</gene>
<dbReference type="PANTHER" id="PTHR11533">
    <property type="entry name" value="PROTEASE M1 ZINC METALLOPROTEASE"/>
    <property type="match status" value="1"/>
</dbReference>
<reference evidence="1 2" key="2">
    <citation type="journal article" date="2019" name="G3 (Bethesda)">
        <title>Hybrid Assembly of the Genome of the Entomopathogenic Nematode Steinernema carpocapsae Identifies the X-Chromosome.</title>
        <authorList>
            <person name="Serra L."/>
            <person name="Macchietto M."/>
            <person name="Macias-Munoz A."/>
            <person name="McGill C.J."/>
            <person name="Rodriguez I.M."/>
            <person name="Rodriguez B."/>
            <person name="Murad R."/>
            <person name="Mortazavi A."/>
        </authorList>
    </citation>
    <scope>NUCLEOTIDE SEQUENCE [LARGE SCALE GENOMIC DNA]</scope>
    <source>
        <strain evidence="1 2">ALL</strain>
    </source>
</reference>
<dbReference type="EMBL" id="AZBU02000001">
    <property type="protein sequence ID" value="TMS33848.1"/>
    <property type="molecule type" value="Genomic_DNA"/>
</dbReference>
<dbReference type="STRING" id="34508.A0A4U8UQI0"/>
<dbReference type="GO" id="GO:0042277">
    <property type="term" value="F:peptide binding"/>
    <property type="evidence" value="ECO:0007669"/>
    <property type="project" value="TreeGrafter"/>
</dbReference>
<dbReference type="InterPro" id="IPR027268">
    <property type="entry name" value="Peptidase_M4/M1_CTD_sf"/>
</dbReference>
<dbReference type="GO" id="GO:0016020">
    <property type="term" value="C:membrane"/>
    <property type="evidence" value="ECO:0007669"/>
    <property type="project" value="TreeGrafter"/>
</dbReference>
<dbReference type="GO" id="GO:0008270">
    <property type="term" value="F:zinc ion binding"/>
    <property type="evidence" value="ECO:0007669"/>
    <property type="project" value="TreeGrafter"/>
</dbReference>
<evidence type="ECO:0008006" key="3">
    <source>
        <dbReference type="Google" id="ProtNLM"/>
    </source>
</evidence>
<dbReference type="AlphaFoldDB" id="A0A4U8UQI0"/>
<dbReference type="PANTHER" id="PTHR11533:SF299">
    <property type="entry name" value="AMINOPEPTIDASE"/>
    <property type="match status" value="1"/>
</dbReference>
<reference evidence="1 2" key="1">
    <citation type="journal article" date="2015" name="Genome Biol.">
        <title>Comparative genomics of Steinernema reveals deeply conserved gene regulatory networks.</title>
        <authorList>
            <person name="Dillman A.R."/>
            <person name="Macchietto M."/>
            <person name="Porter C.F."/>
            <person name="Rogers A."/>
            <person name="Williams B."/>
            <person name="Antoshechkin I."/>
            <person name="Lee M.M."/>
            <person name="Goodwin Z."/>
            <person name="Lu X."/>
            <person name="Lewis E.E."/>
            <person name="Goodrich-Blair H."/>
            <person name="Stock S.P."/>
            <person name="Adams B.J."/>
            <person name="Sternberg P.W."/>
            <person name="Mortazavi A."/>
        </authorList>
    </citation>
    <scope>NUCLEOTIDE SEQUENCE [LARGE SCALE GENOMIC DNA]</scope>
    <source>
        <strain evidence="1 2">ALL</strain>
    </source>
</reference>
<protein>
    <recommendedName>
        <fullName evidence="3">Peptidase M1 membrane alanine aminopeptidase domain-containing protein</fullName>
    </recommendedName>
</protein>
<dbReference type="GO" id="GO:0070006">
    <property type="term" value="F:metalloaminopeptidase activity"/>
    <property type="evidence" value="ECO:0007669"/>
    <property type="project" value="TreeGrafter"/>
</dbReference>
<dbReference type="GO" id="GO:0006508">
    <property type="term" value="P:proteolysis"/>
    <property type="evidence" value="ECO:0007669"/>
    <property type="project" value="TreeGrafter"/>
</dbReference>
<dbReference type="Gene3D" id="2.60.40.1910">
    <property type="match status" value="1"/>
</dbReference>
<dbReference type="GO" id="GO:0005615">
    <property type="term" value="C:extracellular space"/>
    <property type="evidence" value="ECO:0007669"/>
    <property type="project" value="TreeGrafter"/>
</dbReference>
<name>A0A4U8UQI0_STECR</name>
<evidence type="ECO:0000313" key="1">
    <source>
        <dbReference type="EMBL" id="TMS33848.1"/>
    </source>
</evidence>
<organism evidence="1 2">
    <name type="scientific">Steinernema carpocapsae</name>
    <name type="common">Entomopathogenic nematode</name>
    <dbReference type="NCBI Taxonomy" id="34508"/>
    <lineage>
        <taxon>Eukaryota</taxon>
        <taxon>Metazoa</taxon>
        <taxon>Ecdysozoa</taxon>
        <taxon>Nematoda</taxon>
        <taxon>Chromadorea</taxon>
        <taxon>Rhabditida</taxon>
        <taxon>Tylenchina</taxon>
        <taxon>Panagrolaimomorpha</taxon>
        <taxon>Strongyloidoidea</taxon>
        <taxon>Steinernematidae</taxon>
        <taxon>Steinernema</taxon>
    </lineage>
</organism>
<sequence>MIRNYVNSKSLHEDLFLKAVRLFLRRYQHQSVEAKDFWKVFQEVTGEDIGALFSGWFTKPGFPLITVQQNRLVQERFLSGWNKHESTTPWKIPVEICQLTRKSHPVMNCTEKMTINDKSTILTNHEFSMLNPELAVYYIIKYEDEDHFQKVLESSHEFSEVGRYYFLRDVEFLVRHSHYYMDRLLTAIDKFRNDRSYLVQQMVMEMEHYSRVMKEGGYPEIARFAGLNEHGFLKR</sequence>